<feature type="signal peptide" evidence="1">
    <location>
        <begin position="1"/>
        <end position="20"/>
    </location>
</feature>
<comment type="caution">
    <text evidence="2">The sequence shown here is derived from an EMBL/GenBank/DDBJ whole genome shotgun (WGS) entry which is preliminary data.</text>
</comment>
<sequence>MKLSAFVITLALAFSSSAFAADNSRDDGSATASARATAHRLADDAKLALHKLGLATRHALHRADAALHRDRRDERERNS</sequence>
<dbReference type="AlphaFoldDB" id="A0A937CXV7"/>
<organism evidence="2 3">
    <name type="scientific">Ramlibacter monticola</name>
    <dbReference type="NCBI Taxonomy" id="1926872"/>
    <lineage>
        <taxon>Bacteria</taxon>
        <taxon>Pseudomonadati</taxon>
        <taxon>Pseudomonadota</taxon>
        <taxon>Betaproteobacteria</taxon>
        <taxon>Burkholderiales</taxon>
        <taxon>Comamonadaceae</taxon>
        <taxon>Ramlibacter</taxon>
    </lineage>
</organism>
<feature type="chain" id="PRO_5037872938" description="DUF4148 domain-containing protein" evidence="1">
    <location>
        <begin position="21"/>
        <end position="79"/>
    </location>
</feature>
<gene>
    <name evidence="2" type="ORF">JJ685_28950</name>
</gene>
<protein>
    <recommendedName>
        <fullName evidence="4">DUF4148 domain-containing protein</fullName>
    </recommendedName>
</protein>
<evidence type="ECO:0000313" key="3">
    <source>
        <dbReference type="Proteomes" id="UP000599109"/>
    </source>
</evidence>
<accession>A0A937CXV7</accession>
<reference evidence="2 3" key="1">
    <citation type="journal article" date="2017" name="Int. J. Syst. Evol. Microbiol.">
        <title>Ramlibacter monticola sp. nov., isolated from forest soil.</title>
        <authorList>
            <person name="Chaudhary D.K."/>
            <person name="Kim J."/>
        </authorList>
    </citation>
    <scope>NUCLEOTIDE SEQUENCE [LARGE SCALE GENOMIC DNA]</scope>
    <source>
        <strain evidence="2 3">KACC 19175</strain>
    </source>
</reference>
<dbReference type="Proteomes" id="UP000599109">
    <property type="component" value="Unassembled WGS sequence"/>
</dbReference>
<keyword evidence="1" id="KW-0732">Signal</keyword>
<dbReference type="RefSeq" id="WP_201677869.1">
    <property type="nucleotide sequence ID" value="NZ_JAEQNE010000013.1"/>
</dbReference>
<proteinExistence type="predicted"/>
<evidence type="ECO:0000256" key="1">
    <source>
        <dbReference type="SAM" id="SignalP"/>
    </source>
</evidence>
<dbReference type="EMBL" id="JAEQNE010000013">
    <property type="protein sequence ID" value="MBL0395194.1"/>
    <property type="molecule type" value="Genomic_DNA"/>
</dbReference>
<keyword evidence="3" id="KW-1185">Reference proteome</keyword>
<evidence type="ECO:0000313" key="2">
    <source>
        <dbReference type="EMBL" id="MBL0395194.1"/>
    </source>
</evidence>
<evidence type="ECO:0008006" key="4">
    <source>
        <dbReference type="Google" id="ProtNLM"/>
    </source>
</evidence>
<name>A0A937CXV7_9BURK</name>